<evidence type="ECO:0000313" key="3">
    <source>
        <dbReference type="EMBL" id="ACG38793.1"/>
    </source>
</evidence>
<dbReference type="InterPro" id="IPR029480">
    <property type="entry name" value="Transpos_assoc"/>
</dbReference>
<sequence>MNRSWLNGTLFSPEYINGVKEFMSFIQRKFGEDEDILCPCSRCLNQKSFHQAFVEKHILMNGMESTYTRWIHHGENFEEDAGHSIHGTGVIDDDSYGDDCFDGMLQDLCTA</sequence>
<dbReference type="Pfam" id="PF13963">
    <property type="entry name" value="Transpos_assoc"/>
    <property type="match status" value="1"/>
</dbReference>
<organism evidence="2">
    <name type="scientific">Zea mays</name>
    <name type="common">Maize</name>
    <dbReference type="NCBI Taxonomy" id="4577"/>
    <lineage>
        <taxon>Eukaryota</taxon>
        <taxon>Viridiplantae</taxon>
        <taxon>Streptophyta</taxon>
        <taxon>Embryophyta</taxon>
        <taxon>Tracheophyta</taxon>
        <taxon>Spermatophyta</taxon>
        <taxon>Magnoliopsida</taxon>
        <taxon>Liliopsida</taxon>
        <taxon>Poales</taxon>
        <taxon>Poaceae</taxon>
        <taxon>PACMAD clade</taxon>
        <taxon>Panicoideae</taxon>
        <taxon>Andropogonodae</taxon>
        <taxon>Andropogoneae</taxon>
        <taxon>Tripsacinae</taxon>
        <taxon>Zea</taxon>
    </lineage>
</organism>
<proteinExistence type="evidence at transcript level"/>
<dbReference type="AlphaFoldDB" id="B4FGC1"/>
<accession>B4FGC1</accession>
<reference evidence="2" key="2">
    <citation type="journal article" date="2009" name="PLoS Genet.">
        <title>Sequencing, mapping, and analysis of 27,455 maize full-length cDNAs.</title>
        <authorList>
            <person name="Soderlund C."/>
            <person name="Descour A."/>
            <person name="Kudrna D."/>
            <person name="Bomhoff M."/>
            <person name="Boyd L."/>
            <person name="Currie J."/>
            <person name="Angelova A."/>
            <person name="Collura K."/>
            <person name="Wissotski M."/>
            <person name="Ashley E."/>
            <person name="Morrow D."/>
            <person name="Fernandes J."/>
            <person name="Walbot V."/>
            <person name="Yu Y."/>
        </authorList>
    </citation>
    <scope>NUCLEOTIDE SEQUENCE</scope>
    <source>
        <strain evidence="2">B73</strain>
    </source>
</reference>
<reference evidence="3" key="1">
    <citation type="journal article" date="2009" name="Plant Mol. Biol.">
        <title>Insights into corn genes derived from large-scale cDNA sequencing.</title>
        <authorList>
            <person name="Alexandrov N.N."/>
            <person name="Brover V.V."/>
            <person name="Freidin S."/>
            <person name="Troukhan M.E."/>
            <person name="Tatarinova T.V."/>
            <person name="Zhang H."/>
            <person name="Swaller T.J."/>
            <person name="Lu Y.P."/>
            <person name="Bouck J."/>
            <person name="Flavell R.B."/>
            <person name="Feldmann K.A."/>
        </authorList>
    </citation>
    <scope>NUCLEOTIDE SEQUENCE</scope>
</reference>
<protein>
    <recommendedName>
        <fullName evidence="1">Transposase-associated domain-containing protein</fullName>
    </recommendedName>
</protein>
<name>B4FGC1_MAIZE</name>
<evidence type="ECO:0000313" key="2">
    <source>
        <dbReference type="EMBL" id="ACF81164.1"/>
    </source>
</evidence>
<evidence type="ECO:0000259" key="1">
    <source>
        <dbReference type="Pfam" id="PF13963"/>
    </source>
</evidence>
<dbReference type="EMBL" id="BT036159">
    <property type="protein sequence ID" value="ACF81164.1"/>
    <property type="molecule type" value="mRNA"/>
</dbReference>
<dbReference type="EMBL" id="EU966675">
    <property type="protein sequence ID" value="ACG38793.1"/>
    <property type="molecule type" value="mRNA"/>
</dbReference>
<feature type="domain" description="Transposase-associated" evidence="1">
    <location>
        <begin position="3"/>
        <end position="75"/>
    </location>
</feature>